<feature type="domain" description="Small ribosomal subunit protein uS10" evidence="8">
    <location>
        <begin position="39"/>
        <end position="136"/>
    </location>
</feature>
<dbReference type="GO" id="GO:0005763">
    <property type="term" value="C:mitochondrial small ribosomal subunit"/>
    <property type="evidence" value="ECO:0007669"/>
    <property type="project" value="InterPro"/>
</dbReference>
<evidence type="ECO:0000256" key="7">
    <source>
        <dbReference type="ARBA" id="ARBA00035544"/>
    </source>
</evidence>
<dbReference type="PANTHER" id="PTHR13334:SF4">
    <property type="entry name" value="SMALL RIBOSOMAL SUBUNIT PROTEIN US10M"/>
    <property type="match status" value="1"/>
</dbReference>
<evidence type="ECO:0000256" key="3">
    <source>
        <dbReference type="ARBA" id="ARBA00022980"/>
    </source>
</evidence>
<comment type="subcellular location">
    <subcellularLocation>
        <location evidence="1">Mitochondrion</location>
    </subcellularLocation>
</comment>
<sequence>MLSNTLKRLTTFNISNTSLKYLATNENSRELDKLFSNIRIEYRGHDPAVLQSYSTFLLNVCKHLEIKNTHIRKHPYVRWVQWLLRSKFVFKKYKLHYETRTHIREINIQEVTGSTASTFLEYIQRNIPEGVAMKVDYTEISDFPKSIKELVEKRTEQRTEKATGEVH</sequence>
<dbReference type="InterPro" id="IPR036838">
    <property type="entry name" value="Ribosomal_uS10_dom_sf"/>
</dbReference>
<evidence type="ECO:0000259" key="8">
    <source>
        <dbReference type="SMART" id="SM01403"/>
    </source>
</evidence>
<evidence type="ECO:0000313" key="10">
    <source>
        <dbReference type="WBParaSite" id="SSTP_0000399800.1"/>
    </source>
</evidence>
<evidence type="ECO:0000256" key="6">
    <source>
        <dbReference type="ARBA" id="ARBA00035261"/>
    </source>
</evidence>
<evidence type="ECO:0000313" key="9">
    <source>
        <dbReference type="Proteomes" id="UP000035681"/>
    </source>
</evidence>
<dbReference type="SMART" id="SM01403">
    <property type="entry name" value="Ribosomal_S10"/>
    <property type="match status" value="1"/>
</dbReference>
<dbReference type="InterPro" id="IPR027486">
    <property type="entry name" value="Ribosomal_uS10_dom"/>
</dbReference>
<evidence type="ECO:0000256" key="2">
    <source>
        <dbReference type="ARBA" id="ARBA00007102"/>
    </source>
</evidence>
<dbReference type="AlphaFoldDB" id="A0A0K0E3C6"/>
<evidence type="ECO:0000256" key="5">
    <source>
        <dbReference type="ARBA" id="ARBA00023274"/>
    </source>
</evidence>
<protein>
    <recommendedName>
        <fullName evidence="6">Small ribosomal subunit protein uS10m</fullName>
    </recommendedName>
    <alternativeName>
        <fullName evidence="7">28S ribosomal protein S10, mitochondrial</fullName>
    </alternativeName>
</protein>
<keyword evidence="9" id="KW-1185">Reference proteome</keyword>
<dbReference type="InterPro" id="IPR040055">
    <property type="entry name" value="Ribosomal_uS10m"/>
</dbReference>
<dbReference type="Gene3D" id="3.30.70.600">
    <property type="entry name" value="Ribosomal protein S10 domain"/>
    <property type="match status" value="1"/>
</dbReference>
<dbReference type="PANTHER" id="PTHR13334">
    <property type="entry name" value="MITOCHONDRIAL 28S RIBOSOMAL PROTEIN S10"/>
    <property type="match status" value="1"/>
</dbReference>
<reference evidence="10" key="1">
    <citation type="submission" date="2015-08" db="UniProtKB">
        <authorList>
            <consortium name="WormBaseParasite"/>
        </authorList>
    </citation>
    <scope>IDENTIFICATION</scope>
</reference>
<dbReference type="STRING" id="6248.A0A0K0E3C6"/>
<evidence type="ECO:0000256" key="1">
    <source>
        <dbReference type="ARBA" id="ARBA00004173"/>
    </source>
</evidence>
<comment type="similarity">
    <text evidence="2">Belongs to the universal ribosomal protein uS10 family.</text>
</comment>
<organism evidence="10">
    <name type="scientific">Strongyloides stercoralis</name>
    <name type="common">Threadworm</name>
    <dbReference type="NCBI Taxonomy" id="6248"/>
    <lineage>
        <taxon>Eukaryota</taxon>
        <taxon>Metazoa</taxon>
        <taxon>Ecdysozoa</taxon>
        <taxon>Nematoda</taxon>
        <taxon>Chromadorea</taxon>
        <taxon>Rhabditida</taxon>
        <taxon>Tylenchina</taxon>
        <taxon>Panagrolaimomorpha</taxon>
        <taxon>Strongyloidoidea</taxon>
        <taxon>Strongyloididae</taxon>
        <taxon>Strongyloides</taxon>
    </lineage>
</organism>
<keyword evidence="5" id="KW-0687">Ribonucleoprotein</keyword>
<accession>A0A0K0E3C6</accession>
<evidence type="ECO:0000256" key="4">
    <source>
        <dbReference type="ARBA" id="ARBA00023128"/>
    </source>
</evidence>
<keyword evidence="4" id="KW-0496">Mitochondrion</keyword>
<name>A0A0K0E3C6_STRER</name>
<dbReference type="Pfam" id="PF00338">
    <property type="entry name" value="Ribosomal_S10"/>
    <property type="match status" value="1"/>
</dbReference>
<dbReference type="SUPFAM" id="SSF54999">
    <property type="entry name" value="Ribosomal protein S10"/>
    <property type="match status" value="1"/>
</dbReference>
<dbReference type="WBParaSite" id="SSTP_0000399800.1">
    <property type="protein sequence ID" value="SSTP_0000399800.1"/>
    <property type="gene ID" value="SSTP_0000399800"/>
</dbReference>
<dbReference type="WBParaSite" id="TCONS_00008290.p1">
    <property type="protein sequence ID" value="TCONS_00008290.p1"/>
    <property type="gene ID" value="XLOC_006245"/>
</dbReference>
<proteinExistence type="inferred from homology"/>
<keyword evidence="3" id="KW-0689">Ribosomal protein</keyword>
<dbReference type="Proteomes" id="UP000035681">
    <property type="component" value="Unplaced"/>
</dbReference>